<keyword evidence="1" id="KW-1133">Transmembrane helix</keyword>
<name>A0A1P8WP68_9PLAN</name>
<evidence type="ECO:0000313" key="2">
    <source>
        <dbReference type="EMBL" id="APZ95850.1"/>
    </source>
</evidence>
<dbReference type="STRING" id="1891926.Fuma_05513"/>
<organism evidence="2 3">
    <name type="scientific">Fuerstiella marisgermanici</name>
    <dbReference type="NCBI Taxonomy" id="1891926"/>
    <lineage>
        <taxon>Bacteria</taxon>
        <taxon>Pseudomonadati</taxon>
        <taxon>Planctomycetota</taxon>
        <taxon>Planctomycetia</taxon>
        <taxon>Planctomycetales</taxon>
        <taxon>Planctomycetaceae</taxon>
        <taxon>Fuerstiella</taxon>
    </lineage>
</organism>
<accession>A0A1P8WP68</accession>
<dbReference type="RefSeq" id="WP_077026955.1">
    <property type="nucleotide sequence ID" value="NZ_CP017641.1"/>
</dbReference>
<dbReference type="Proteomes" id="UP000187735">
    <property type="component" value="Chromosome"/>
</dbReference>
<gene>
    <name evidence="2" type="ORF">Fuma_05513</name>
</gene>
<evidence type="ECO:0000256" key="1">
    <source>
        <dbReference type="SAM" id="Phobius"/>
    </source>
</evidence>
<dbReference type="EMBL" id="CP017641">
    <property type="protein sequence ID" value="APZ95850.1"/>
    <property type="molecule type" value="Genomic_DNA"/>
</dbReference>
<reference evidence="2 3" key="1">
    <citation type="journal article" date="2016" name="Front. Microbiol.">
        <title>Fuerstia marisgermanicae gen. nov., sp. nov., an Unusual Member of the Phylum Planctomycetes from the German Wadden Sea.</title>
        <authorList>
            <person name="Kohn T."/>
            <person name="Heuer A."/>
            <person name="Jogler M."/>
            <person name="Vollmers J."/>
            <person name="Boedeker C."/>
            <person name="Bunk B."/>
            <person name="Rast P."/>
            <person name="Borchert D."/>
            <person name="Glockner I."/>
            <person name="Freese H.M."/>
            <person name="Klenk H.P."/>
            <person name="Overmann J."/>
            <person name="Kaster A.K."/>
            <person name="Rohde M."/>
            <person name="Wiegand S."/>
            <person name="Jogler C."/>
        </authorList>
    </citation>
    <scope>NUCLEOTIDE SEQUENCE [LARGE SCALE GENOMIC DNA]</scope>
    <source>
        <strain evidence="2 3">NH11</strain>
    </source>
</reference>
<sequence>MRNRLLKPRPRYCHAVLWLAVVLATSGCQDQKKIAAERNQAIETALANRNLQHQRDLQQATKAAAAEAEADALKAAQQAAADARTDGFRSGELAGKAAVREEFDTKVELERNKAFDQGKAIGHSEASVTYFEKGKLLGEQTGRINGKAEAEEKLRLASELAVQEAKAEAEKLGRLEGIEEGRQQAKRHSLLEKSILGICVAVFMTVLGFYLLLRRQVSQQPYVIVQSSHRVADEAPLTSYFISPAPTEQPEIIERRVS</sequence>
<proteinExistence type="predicted"/>
<protein>
    <submittedName>
        <fullName evidence="2">Uncharacterized protein</fullName>
    </submittedName>
</protein>
<keyword evidence="1" id="KW-0812">Transmembrane</keyword>
<dbReference type="PROSITE" id="PS51257">
    <property type="entry name" value="PROKAR_LIPOPROTEIN"/>
    <property type="match status" value="1"/>
</dbReference>
<dbReference type="KEGG" id="fmr:Fuma_05513"/>
<feature type="transmembrane region" description="Helical" evidence="1">
    <location>
        <begin position="194"/>
        <end position="213"/>
    </location>
</feature>
<evidence type="ECO:0000313" key="3">
    <source>
        <dbReference type="Proteomes" id="UP000187735"/>
    </source>
</evidence>
<keyword evidence="3" id="KW-1185">Reference proteome</keyword>
<dbReference type="AlphaFoldDB" id="A0A1P8WP68"/>
<keyword evidence="1" id="KW-0472">Membrane</keyword>